<sequence>MVGGRRLQLSALSANGSKDHSGHDGRKPHENGWYRDDIETGTRSPGQRFRDTVNQTIVKNRSNELKRKLLDGIDRDALERFRKSDKELKEISNKKVRAFYESQNERLDDILEVDTVVMAIADDVLESMNPQDLDNDGVAESGGPLRSTGENIEPFLPDDERETRRKARRNAKWAININVIANILLLAAKCAAAGYSSSLSLIASLADSALDLLCTLIVWSTNKLVQWRLARLKAKFPVGRKRLEPLGILVFSIIMIVSFLQILKESVEKLLPGKGEAAPLPAVAIGALAATVGIKGFIWIGCARIKTTQVQALAQGALLLSLFIIYDWADTLLQNVSRLTGAAATPRLQKKLLYLAWRFAPVVDGYKAVTAYHAGDGVWVEMDIMLDEKTPLRRAHDVAETLQYCAEGLEEVDRAFVAMDYMVQGPTGHAGEGT</sequence>
<evidence type="ECO:0000313" key="2">
    <source>
        <dbReference type="Proteomes" id="UP001172680"/>
    </source>
</evidence>
<organism evidence="1 2">
    <name type="scientific">Coniosporium tulheliwenetii</name>
    <dbReference type="NCBI Taxonomy" id="3383036"/>
    <lineage>
        <taxon>Eukaryota</taxon>
        <taxon>Fungi</taxon>
        <taxon>Dikarya</taxon>
        <taxon>Ascomycota</taxon>
        <taxon>Pezizomycotina</taxon>
        <taxon>Dothideomycetes</taxon>
        <taxon>Dothideomycetes incertae sedis</taxon>
        <taxon>Coniosporium</taxon>
    </lineage>
</organism>
<accession>A0ACC2ZH85</accession>
<reference evidence="1" key="1">
    <citation type="submission" date="2022-10" db="EMBL/GenBank/DDBJ databases">
        <title>Culturing micro-colonial fungi from biological soil crusts in the Mojave desert and describing Neophaeococcomyces mojavensis, and introducing the new genera and species Taxawa tesnikishii.</title>
        <authorList>
            <person name="Kurbessoian T."/>
            <person name="Stajich J.E."/>
        </authorList>
    </citation>
    <scope>NUCLEOTIDE SEQUENCE</scope>
    <source>
        <strain evidence="1">JES_115</strain>
    </source>
</reference>
<protein>
    <submittedName>
        <fullName evidence="1">Uncharacterized protein</fullName>
    </submittedName>
</protein>
<keyword evidence="2" id="KW-1185">Reference proteome</keyword>
<gene>
    <name evidence="1" type="ORF">H2199_002423</name>
</gene>
<evidence type="ECO:0000313" key="1">
    <source>
        <dbReference type="EMBL" id="KAJ9646374.1"/>
    </source>
</evidence>
<comment type="caution">
    <text evidence="1">The sequence shown here is derived from an EMBL/GenBank/DDBJ whole genome shotgun (WGS) entry which is preliminary data.</text>
</comment>
<name>A0ACC2ZH85_9PEZI</name>
<dbReference type="EMBL" id="JAPDRP010000006">
    <property type="protein sequence ID" value="KAJ9646374.1"/>
    <property type="molecule type" value="Genomic_DNA"/>
</dbReference>
<proteinExistence type="predicted"/>
<dbReference type="Proteomes" id="UP001172680">
    <property type="component" value="Unassembled WGS sequence"/>
</dbReference>